<dbReference type="InterPro" id="IPR009045">
    <property type="entry name" value="Zn_M74/Hedgehog-like"/>
</dbReference>
<feature type="domain" description="D-alanyl-D-alanine carboxypeptidase-like core" evidence="2">
    <location>
        <begin position="62"/>
        <end position="163"/>
    </location>
</feature>
<dbReference type="CDD" id="cd14814">
    <property type="entry name" value="Peptidase_M15"/>
    <property type="match status" value="1"/>
</dbReference>
<protein>
    <submittedName>
        <fullName evidence="3">D-alanyl-D-alanine carboxypeptidase-like protein</fullName>
    </submittedName>
</protein>
<dbReference type="Proteomes" id="UP000221394">
    <property type="component" value="Unassembled WGS sequence"/>
</dbReference>
<dbReference type="InterPro" id="IPR052179">
    <property type="entry name" value="DD-CPase-like"/>
</dbReference>
<dbReference type="AlphaFoldDB" id="A0A2A9ECZ9"/>
<feature type="chain" id="PRO_5012970481" evidence="1">
    <location>
        <begin position="24"/>
        <end position="165"/>
    </location>
</feature>
<evidence type="ECO:0000313" key="3">
    <source>
        <dbReference type="EMBL" id="PFG36794.1"/>
    </source>
</evidence>
<keyword evidence="4" id="KW-1185">Reference proteome</keyword>
<keyword evidence="3" id="KW-0121">Carboxypeptidase</keyword>
<name>A0A2A9ECZ9_9MICO</name>
<organism evidence="3 4">
    <name type="scientific">Flavimobilis soli</name>
    <dbReference type="NCBI Taxonomy" id="442709"/>
    <lineage>
        <taxon>Bacteria</taxon>
        <taxon>Bacillati</taxon>
        <taxon>Actinomycetota</taxon>
        <taxon>Actinomycetes</taxon>
        <taxon>Micrococcales</taxon>
        <taxon>Jonesiaceae</taxon>
        <taxon>Flavimobilis</taxon>
    </lineage>
</organism>
<reference evidence="3 4" key="1">
    <citation type="submission" date="2017-10" db="EMBL/GenBank/DDBJ databases">
        <title>Sequencing the genomes of 1000 actinobacteria strains.</title>
        <authorList>
            <person name="Klenk H.-P."/>
        </authorList>
    </citation>
    <scope>NUCLEOTIDE SEQUENCE [LARGE SCALE GENOMIC DNA]</scope>
    <source>
        <strain evidence="3 4">DSM 21574</strain>
    </source>
</reference>
<sequence length="165" mass="17581">MSRVRLVLAILAIAVIATAGVLAARTLLGEHAADTAAASQTAPANTNGRIPDDRLVEIETGHRLIAPAADAFAQLKQAAHDAGHDLSVNSAYRDLAEQAKMIDLYGLLEDGGRAAPLGESEHGDGTSVDLTLNTEALMWMREHAPTFGFFETISGEPWHWTWQAG</sequence>
<dbReference type="PANTHER" id="PTHR34385:SF1">
    <property type="entry name" value="PEPTIDOGLYCAN L-ALANYL-D-GLUTAMATE ENDOPEPTIDASE CWLK"/>
    <property type="match status" value="1"/>
</dbReference>
<keyword evidence="3" id="KW-0378">Hydrolase</keyword>
<feature type="signal peptide" evidence="1">
    <location>
        <begin position="1"/>
        <end position="23"/>
    </location>
</feature>
<keyword evidence="1" id="KW-0732">Signal</keyword>
<dbReference type="GO" id="GO:0006508">
    <property type="term" value="P:proteolysis"/>
    <property type="evidence" value="ECO:0007669"/>
    <property type="project" value="InterPro"/>
</dbReference>
<dbReference type="SUPFAM" id="SSF55166">
    <property type="entry name" value="Hedgehog/DD-peptidase"/>
    <property type="match status" value="1"/>
</dbReference>
<dbReference type="Pfam" id="PF02557">
    <property type="entry name" value="VanY"/>
    <property type="match status" value="1"/>
</dbReference>
<accession>A0A2A9ECZ9</accession>
<dbReference type="EMBL" id="PDJH01000001">
    <property type="protein sequence ID" value="PFG36794.1"/>
    <property type="molecule type" value="Genomic_DNA"/>
</dbReference>
<dbReference type="PANTHER" id="PTHR34385">
    <property type="entry name" value="D-ALANYL-D-ALANINE CARBOXYPEPTIDASE"/>
    <property type="match status" value="1"/>
</dbReference>
<dbReference type="RefSeq" id="WP_098457938.1">
    <property type="nucleotide sequence ID" value="NZ_PDJH01000001.1"/>
</dbReference>
<comment type="caution">
    <text evidence="3">The sequence shown here is derived from an EMBL/GenBank/DDBJ whole genome shotgun (WGS) entry which is preliminary data.</text>
</comment>
<dbReference type="OrthoDB" id="5496837at2"/>
<dbReference type="GO" id="GO:0004180">
    <property type="term" value="F:carboxypeptidase activity"/>
    <property type="evidence" value="ECO:0007669"/>
    <property type="project" value="UniProtKB-KW"/>
</dbReference>
<evidence type="ECO:0000313" key="4">
    <source>
        <dbReference type="Proteomes" id="UP000221394"/>
    </source>
</evidence>
<dbReference type="InterPro" id="IPR003709">
    <property type="entry name" value="VanY-like_core_dom"/>
</dbReference>
<keyword evidence="3" id="KW-0645">Protease</keyword>
<dbReference type="Gene3D" id="3.30.1380.10">
    <property type="match status" value="1"/>
</dbReference>
<gene>
    <name evidence="3" type="ORF">ATL41_1533</name>
</gene>
<evidence type="ECO:0000259" key="2">
    <source>
        <dbReference type="Pfam" id="PF02557"/>
    </source>
</evidence>
<proteinExistence type="predicted"/>
<evidence type="ECO:0000256" key="1">
    <source>
        <dbReference type="SAM" id="SignalP"/>
    </source>
</evidence>